<feature type="domain" description="Methyltransferase" evidence="4">
    <location>
        <begin position="59"/>
        <end position="174"/>
    </location>
</feature>
<dbReference type="GO" id="GO:0032259">
    <property type="term" value="P:methylation"/>
    <property type="evidence" value="ECO:0007669"/>
    <property type="project" value="UniProtKB-KW"/>
</dbReference>
<dbReference type="PANTHER" id="PTHR12176:SF80">
    <property type="entry name" value="EEF1A LYSINE METHYLTRANSFERASE 4"/>
    <property type="match status" value="1"/>
</dbReference>
<comment type="caution">
    <text evidence="5">The sequence shown here is derived from an EMBL/GenBank/DDBJ whole genome shotgun (WGS) entry which is preliminary data.</text>
</comment>
<dbReference type="SUPFAM" id="SSF53335">
    <property type="entry name" value="S-adenosyl-L-methionine-dependent methyltransferases"/>
    <property type="match status" value="1"/>
</dbReference>
<evidence type="ECO:0000256" key="1">
    <source>
        <dbReference type="ARBA" id="ARBA00008361"/>
    </source>
</evidence>
<keyword evidence="3" id="KW-0808">Transferase</keyword>
<keyword evidence="2" id="KW-0489">Methyltransferase</keyword>
<dbReference type="AlphaFoldDB" id="A0A438NC17"/>
<name>A0A438NC17_EXOME</name>
<dbReference type="Gene3D" id="3.40.50.150">
    <property type="entry name" value="Vaccinia Virus protein VP39"/>
    <property type="match status" value="1"/>
</dbReference>
<dbReference type="PANTHER" id="PTHR12176">
    <property type="entry name" value="SAM-DEPENDENT METHYLTRANSFERASE SUPERFAMILY PROTEIN"/>
    <property type="match status" value="1"/>
</dbReference>
<dbReference type="Pfam" id="PF13847">
    <property type="entry name" value="Methyltransf_31"/>
    <property type="match status" value="1"/>
</dbReference>
<dbReference type="OrthoDB" id="411785at2759"/>
<dbReference type="GO" id="GO:0008757">
    <property type="term" value="F:S-adenosylmethionine-dependent methyltransferase activity"/>
    <property type="evidence" value="ECO:0007669"/>
    <property type="project" value="InterPro"/>
</dbReference>
<evidence type="ECO:0000256" key="2">
    <source>
        <dbReference type="ARBA" id="ARBA00022603"/>
    </source>
</evidence>
<evidence type="ECO:0000313" key="6">
    <source>
        <dbReference type="Proteomes" id="UP000288859"/>
    </source>
</evidence>
<dbReference type="CDD" id="cd02440">
    <property type="entry name" value="AdoMet_MTases"/>
    <property type="match status" value="1"/>
</dbReference>
<dbReference type="InterPro" id="IPR051419">
    <property type="entry name" value="Lys/N-term_MeTrsfase_sf"/>
</dbReference>
<dbReference type="InterPro" id="IPR025714">
    <property type="entry name" value="Methyltranfer_dom"/>
</dbReference>
<gene>
    <name evidence="5" type="ORF">B0A52_02970</name>
</gene>
<evidence type="ECO:0000256" key="3">
    <source>
        <dbReference type="ARBA" id="ARBA00022679"/>
    </source>
</evidence>
<dbReference type="VEuPathDB" id="FungiDB:PV10_02689"/>
<comment type="similarity">
    <text evidence="1">Belongs to the methyltransferase superfamily.</text>
</comment>
<sequence>MSMTTAELKRLAHSEYWDERYAEVGPNEQVHEWFRSFSDLKPFLDQHLFQVRKPETSPRILHLGSGDSTIPEDLAKLGYKNQLCVDFSTVVVQAMSNKHRDIEGITWKQADVRCMDQIPLESVDVAFDKGTLDAMIYGSPWDPPDEVLDNTGRYVQEVFRVLKPSGTFIYVSYRQPHFLKPLLNCQGVEWDMKIDILGGSGSSFDYSGFVLNKVSPKSTELETDNLASG</sequence>
<evidence type="ECO:0000313" key="5">
    <source>
        <dbReference type="EMBL" id="RVX73328.1"/>
    </source>
</evidence>
<reference evidence="5 6" key="1">
    <citation type="submission" date="2017-03" db="EMBL/GenBank/DDBJ databases">
        <title>Genomes of endolithic fungi from Antarctica.</title>
        <authorList>
            <person name="Coleine C."/>
            <person name="Masonjones S."/>
            <person name="Stajich J.E."/>
        </authorList>
    </citation>
    <scope>NUCLEOTIDE SEQUENCE [LARGE SCALE GENOMIC DNA]</scope>
    <source>
        <strain evidence="5 6">CCFEE 6314</strain>
    </source>
</reference>
<dbReference type="InterPro" id="IPR029063">
    <property type="entry name" value="SAM-dependent_MTases_sf"/>
</dbReference>
<accession>A0A438NC17</accession>
<dbReference type="EMBL" id="NAJM01000008">
    <property type="protein sequence ID" value="RVX73328.1"/>
    <property type="molecule type" value="Genomic_DNA"/>
</dbReference>
<evidence type="ECO:0000259" key="4">
    <source>
        <dbReference type="Pfam" id="PF13847"/>
    </source>
</evidence>
<protein>
    <recommendedName>
        <fullName evidence="4">Methyltransferase domain-containing protein</fullName>
    </recommendedName>
</protein>
<dbReference type="Proteomes" id="UP000288859">
    <property type="component" value="Unassembled WGS sequence"/>
</dbReference>
<organism evidence="5 6">
    <name type="scientific">Exophiala mesophila</name>
    <name type="common">Black yeast-like fungus</name>
    <dbReference type="NCBI Taxonomy" id="212818"/>
    <lineage>
        <taxon>Eukaryota</taxon>
        <taxon>Fungi</taxon>
        <taxon>Dikarya</taxon>
        <taxon>Ascomycota</taxon>
        <taxon>Pezizomycotina</taxon>
        <taxon>Eurotiomycetes</taxon>
        <taxon>Chaetothyriomycetidae</taxon>
        <taxon>Chaetothyriales</taxon>
        <taxon>Herpotrichiellaceae</taxon>
        <taxon>Exophiala</taxon>
    </lineage>
</organism>
<proteinExistence type="inferred from homology"/>